<protein>
    <submittedName>
        <fullName evidence="2">Uncharacterized protein</fullName>
    </submittedName>
</protein>
<name>A0AAD1WAK5_PELCU</name>
<evidence type="ECO:0000313" key="2">
    <source>
        <dbReference type="EMBL" id="CAH2295299.1"/>
    </source>
</evidence>
<keyword evidence="3" id="KW-1185">Reference proteome</keyword>
<reference evidence="2" key="1">
    <citation type="submission" date="2022-03" db="EMBL/GenBank/DDBJ databases">
        <authorList>
            <person name="Alioto T."/>
            <person name="Alioto T."/>
            <person name="Gomez Garrido J."/>
        </authorList>
    </citation>
    <scope>NUCLEOTIDE SEQUENCE</scope>
</reference>
<proteinExistence type="predicted"/>
<evidence type="ECO:0000256" key="1">
    <source>
        <dbReference type="SAM" id="MobiDB-lite"/>
    </source>
</evidence>
<feature type="compositionally biased region" description="Basic and acidic residues" evidence="1">
    <location>
        <begin position="20"/>
        <end position="33"/>
    </location>
</feature>
<accession>A0AAD1WAK5</accession>
<gene>
    <name evidence="2" type="ORF">PECUL_23A011662</name>
</gene>
<evidence type="ECO:0000313" key="3">
    <source>
        <dbReference type="Proteomes" id="UP001295444"/>
    </source>
</evidence>
<sequence>MFDNTGVFEQRQTMGRQRKERASEGASNRRETGCRSGWNLPPRFPYTGESLPAVFLAGIAVCYAAARQTNH</sequence>
<feature type="non-terminal residue" evidence="2">
    <location>
        <position position="71"/>
    </location>
</feature>
<dbReference type="AlphaFoldDB" id="A0AAD1WAK5"/>
<dbReference type="Proteomes" id="UP001295444">
    <property type="component" value="Chromosome 05"/>
</dbReference>
<organism evidence="2 3">
    <name type="scientific">Pelobates cultripes</name>
    <name type="common">Western spadefoot toad</name>
    <dbReference type="NCBI Taxonomy" id="61616"/>
    <lineage>
        <taxon>Eukaryota</taxon>
        <taxon>Metazoa</taxon>
        <taxon>Chordata</taxon>
        <taxon>Craniata</taxon>
        <taxon>Vertebrata</taxon>
        <taxon>Euteleostomi</taxon>
        <taxon>Amphibia</taxon>
        <taxon>Batrachia</taxon>
        <taxon>Anura</taxon>
        <taxon>Pelobatoidea</taxon>
        <taxon>Pelobatidae</taxon>
        <taxon>Pelobates</taxon>
    </lineage>
</organism>
<dbReference type="EMBL" id="OW240916">
    <property type="protein sequence ID" value="CAH2295299.1"/>
    <property type="molecule type" value="Genomic_DNA"/>
</dbReference>
<feature type="region of interest" description="Disordered" evidence="1">
    <location>
        <begin position="1"/>
        <end position="39"/>
    </location>
</feature>